<evidence type="ECO:0000313" key="15">
    <source>
        <dbReference type="Proteomes" id="UP000799291"/>
    </source>
</evidence>
<dbReference type="GO" id="GO:0016052">
    <property type="term" value="P:carbohydrate catabolic process"/>
    <property type="evidence" value="ECO:0007669"/>
    <property type="project" value="InterPro"/>
</dbReference>
<reference evidence="14" key="1">
    <citation type="journal article" date="2020" name="Stud. Mycol.">
        <title>101 Dothideomycetes genomes: a test case for predicting lifestyles and emergence of pathogens.</title>
        <authorList>
            <person name="Haridas S."/>
            <person name="Albert R."/>
            <person name="Binder M."/>
            <person name="Bloem J."/>
            <person name="Labutti K."/>
            <person name="Salamov A."/>
            <person name="Andreopoulos B."/>
            <person name="Baker S."/>
            <person name="Barry K."/>
            <person name="Bills G."/>
            <person name="Bluhm B."/>
            <person name="Cannon C."/>
            <person name="Castanera R."/>
            <person name="Culley D."/>
            <person name="Daum C."/>
            <person name="Ezra D."/>
            <person name="Gonzalez J."/>
            <person name="Henrissat B."/>
            <person name="Kuo A."/>
            <person name="Liang C."/>
            <person name="Lipzen A."/>
            <person name="Lutzoni F."/>
            <person name="Magnuson J."/>
            <person name="Mondo S."/>
            <person name="Nolan M."/>
            <person name="Ohm R."/>
            <person name="Pangilinan J."/>
            <person name="Park H.-J."/>
            <person name="Ramirez L."/>
            <person name="Alfaro M."/>
            <person name="Sun H."/>
            <person name="Tritt A."/>
            <person name="Yoshinaga Y."/>
            <person name="Zwiers L.-H."/>
            <person name="Turgeon B."/>
            <person name="Goodwin S."/>
            <person name="Spatafora J."/>
            <person name="Crous P."/>
            <person name="Grigoriev I."/>
        </authorList>
    </citation>
    <scope>NUCLEOTIDE SEQUENCE</scope>
    <source>
        <strain evidence="14">CBS 122367</strain>
    </source>
</reference>
<evidence type="ECO:0000256" key="5">
    <source>
        <dbReference type="ARBA" id="ARBA00022729"/>
    </source>
</evidence>
<evidence type="ECO:0000256" key="8">
    <source>
        <dbReference type="ARBA" id="ARBA00023180"/>
    </source>
</evidence>
<evidence type="ECO:0000256" key="1">
    <source>
        <dbReference type="ARBA" id="ARBA00001452"/>
    </source>
</evidence>
<proteinExistence type="inferred from homology"/>
<keyword evidence="8" id="KW-0325">Glycoprotein</keyword>
<evidence type="ECO:0000313" key="14">
    <source>
        <dbReference type="EMBL" id="KAF2680509.1"/>
    </source>
</evidence>
<protein>
    <recommendedName>
        <fullName evidence="4 10">Mannan endo-1,6-alpha-mannosidase</fullName>
        <ecNumber evidence="4 10">3.2.1.101</ecNumber>
    </recommendedName>
</protein>
<evidence type="ECO:0000256" key="7">
    <source>
        <dbReference type="ARBA" id="ARBA00023136"/>
    </source>
</evidence>
<keyword evidence="7 12" id="KW-0472">Membrane</keyword>
<evidence type="ECO:0000256" key="10">
    <source>
        <dbReference type="PIRNR" id="PIRNR016302"/>
    </source>
</evidence>
<evidence type="ECO:0000256" key="2">
    <source>
        <dbReference type="ARBA" id="ARBA00004308"/>
    </source>
</evidence>
<dbReference type="AlphaFoldDB" id="A0A6G1IRL1"/>
<comment type="subcellular location">
    <subcellularLocation>
        <location evidence="2">Endomembrane system</location>
    </subcellularLocation>
</comment>
<comment type="catalytic activity">
    <reaction evidence="1 10">
        <text>Random hydrolysis of (1-&gt;6)-alpha-D-mannosidic linkages in unbranched (1-&gt;6)-mannans.</text>
        <dbReference type="EC" id="3.2.1.101"/>
    </reaction>
</comment>
<dbReference type="EC" id="3.2.1.101" evidence="4 10"/>
<evidence type="ECO:0000256" key="11">
    <source>
        <dbReference type="SAM" id="MobiDB-lite"/>
    </source>
</evidence>
<evidence type="ECO:0000256" key="6">
    <source>
        <dbReference type="ARBA" id="ARBA00022801"/>
    </source>
</evidence>
<sequence length="464" mass="51316">MRVSGAAQAWSVLTLLSAIFSSSVLAIQLDPTTPDSVRTTAKHVAEVLVSMYKNPQTGALHSGIPGLLQYPPYYWWEAGAMFGQLIDYWYYTGDSTYNDMVKEAILHQSWGIGQNFMPANQSKDLGNDDQLFWAFTVMSAAEYNFPNPPSEQLGWLGMAQSIFNQLAGRWDNETCRGGIRWQIHPHLPGFDYKNMASNGGYFQLGARLALYTGNDTYAQKAEEMFDWLEYTSPLISQDFQVFDGSDVLKADHTQWSYNYGIMIGGAAYMYNYTSGAQHWRDRLQGFINHTDTFFQPKYGQVMMELCEIEQKCDVDQVSFKGYLARWYAVAVQLAPFTAPQLVPHLRKSGVAAAQACVGTCKTSSQPYACGNRWYWDGYDGNGGAGQQLAALSVISANLITESGPILRNSTGGTSKGDPGAGNDDNENLPIYDDHAITTGDRAGAVMLTLLLVGNTVLGAWYLLN</sequence>
<dbReference type="EMBL" id="MU005596">
    <property type="protein sequence ID" value="KAF2680509.1"/>
    <property type="molecule type" value="Genomic_DNA"/>
</dbReference>
<dbReference type="InterPro" id="IPR014480">
    <property type="entry name" value="Mannan-1_6-alpha_mannosidase"/>
</dbReference>
<dbReference type="Pfam" id="PF03663">
    <property type="entry name" value="Glyco_hydro_76"/>
    <property type="match status" value="1"/>
</dbReference>
<feature type="signal peptide" evidence="13">
    <location>
        <begin position="1"/>
        <end position="26"/>
    </location>
</feature>
<dbReference type="OrthoDB" id="4187847at2759"/>
<evidence type="ECO:0000256" key="12">
    <source>
        <dbReference type="SAM" id="Phobius"/>
    </source>
</evidence>
<dbReference type="InterPro" id="IPR008928">
    <property type="entry name" value="6-hairpin_glycosidase_sf"/>
</dbReference>
<dbReference type="Gene3D" id="1.50.10.20">
    <property type="match status" value="1"/>
</dbReference>
<evidence type="ECO:0000256" key="13">
    <source>
        <dbReference type="SAM" id="SignalP"/>
    </source>
</evidence>
<accession>A0A6G1IRL1</accession>
<feature type="region of interest" description="Disordered" evidence="11">
    <location>
        <begin position="405"/>
        <end position="427"/>
    </location>
</feature>
<keyword evidence="6 10" id="KW-0378">Hydrolase</keyword>
<dbReference type="FunFam" id="1.50.10.20:FF:000006">
    <property type="entry name" value="Mannan endo-1,6-alpha-mannosidase"/>
    <property type="match status" value="1"/>
</dbReference>
<gene>
    <name evidence="14" type="ORF">K458DRAFT_445211</name>
</gene>
<dbReference type="GO" id="GO:0012505">
    <property type="term" value="C:endomembrane system"/>
    <property type="evidence" value="ECO:0007669"/>
    <property type="project" value="UniProtKB-SubCell"/>
</dbReference>
<keyword evidence="12" id="KW-0812">Transmembrane</keyword>
<dbReference type="GO" id="GO:0009272">
    <property type="term" value="P:fungal-type cell wall biogenesis"/>
    <property type="evidence" value="ECO:0007669"/>
    <property type="project" value="TreeGrafter"/>
</dbReference>
<feature type="chain" id="PRO_5026115416" description="Mannan endo-1,6-alpha-mannosidase" evidence="13">
    <location>
        <begin position="27"/>
        <end position="464"/>
    </location>
</feature>
<organism evidence="14 15">
    <name type="scientific">Lentithecium fluviatile CBS 122367</name>
    <dbReference type="NCBI Taxonomy" id="1168545"/>
    <lineage>
        <taxon>Eukaryota</taxon>
        <taxon>Fungi</taxon>
        <taxon>Dikarya</taxon>
        <taxon>Ascomycota</taxon>
        <taxon>Pezizomycotina</taxon>
        <taxon>Dothideomycetes</taxon>
        <taxon>Pleosporomycetidae</taxon>
        <taxon>Pleosporales</taxon>
        <taxon>Massarineae</taxon>
        <taxon>Lentitheciaceae</taxon>
        <taxon>Lentithecium</taxon>
    </lineage>
</organism>
<dbReference type="PANTHER" id="PTHR12145">
    <property type="entry name" value="MANNAN ENDO-1,6-ALPHA-MANNOSIDASE DCW1"/>
    <property type="match status" value="1"/>
</dbReference>
<dbReference type="PANTHER" id="PTHR12145:SF36">
    <property type="entry name" value="MANNAN ENDO-1,6-ALPHA-MANNOSIDASE DCW1"/>
    <property type="match status" value="1"/>
</dbReference>
<keyword evidence="5 13" id="KW-0732">Signal</keyword>
<dbReference type="SUPFAM" id="SSF48208">
    <property type="entry name" value="Six-hairpin glycosidases"/>
    <property type="match status" value="1"/>
</dbReference>
<evidence type="ECO:0000256" key="4">
    <source>
        <dbReference type="ARBA" id="ARBA00012350"/>
    </source>
</evidence>
<dbReference type="PIRSF" id="PIRSF016302">
    <property type="entry name" value="Man_a_manosd"/>
    <property type="match status" value="1"/>
</dbReference>
<dbReference type="Proteomes" id="UP000799291">
    <property type="component" value="Unassembled WGS sequence"/>
</dbReference>
<name>A0A6G1IRL1_9PLEO</name>
<dbReference type="GO" id="GO:0008496">
    <property type="term" value="F:mannan endo-1,6-alpha-mannosidase activity"/>
    <property type="evidence" value="ECO:0007669"/>
    <property type="project" value="UniProtKB-UniRule"/>
</dbReference>
<dbReference type="InterPro" id="IPR005198">
    <property type="entry name" value="Glyco_hydro_76"/>
</dbReference>
<evidence type="ECO:0000256" key="3">
    <source>
        <dbReference type="ARBA" id="ARBA00009699"/>
    </source>
</evidence>
<keyword evidence="12" id="KW-1133">Transmembrane helix</keyword>
<evidence type="ECO:0000256" key="9">
    <source>
        <dbReference type="ARBA" id="ARBA00023295"/>
    </source>
</evidence>
<feature type="transmembrane region" description="Helical" evidence="12">
    <location>
        <begin position="442"/>
        <end position="463"/>
    </location>
</feature>
<comment type="similarity">
    <text evidence="3 10">Belongs to the glycosyl hydrolase 76 family.</text>
</comment>
<keyword evidence="15" id="KW-1185">Reference proteome</keyword>
<keyword evidence="9 10" id="KW-0326">Glycosidase</keyword>